<dbReference type="AlphaFoldDB" id="A0A015JK11"/>
<keyword evidence="2" id="KW-1185">Reference proteome</keyword>
<dbReference type="HOGENOM" id="CLU_2623296_0_0_1"/>
<gene>
    <name evidence="1" type="ORF">RirG_092720</name>
</gene>
<name>A0A015JK11_RHIIW</name>
<proteinExistence type="predicted"/>
<comment type="caution">
    <text evidence="1">The sequence shown here is derived from an EMBL/GenBank/DDBJ whole genome shotgun (WGS) entry which is preliminary data.</text>
</comment>
<dbReference type="SUPFAM" id="SSF52540">
    <property type="entry name" value="P-loop containing nucleoside triphosphate hydrolases"/>
    <property type="match status" value="1"/>
</dbReference>
<reference evidence="1 2" key="1">
    <citation type="submission" date="2014-02" db="EMBL/GenBank/DDBJ databases">
        <title>Single nucleus genome sequencing reveals high similarity among nuclei of an endomycorrhizal fungus.</title>
        <authorList>
            <person name="Lin K."/>
            <person name="Geurts R."/>
            <person name="Zhang Z."/>
            <person name="Limpens E."/>
            <person name="Saunders D.G."/>
            <person name="Mu D."/>
            <person name="Pang E."/>
            <person name="Cao H."/>
            <person name="Cha H."/>
            <person name="Lin T."/>
            <person name="Zhou Q."/>
            <person name="Shang Y."/>
            <person name="Li Y."/>
            <person name="Ivanov S."/>
            <person name="Sharma T."/>
            <person name="Velzen R.V."/>
            <person name="Ruijter N.D."/>
            <person name="Aanen D.K."/>
            <person name="Win J."/>
            <person name="Kamoun S."/>
            <person name="Bisseling T."/>
            <person name="Huang S."/>
        </authorList>
    </citation>
    <scope>NUCLEOTIDE SEQUENCE [LARGE SCALE GENOMIC DNA]</scope>
    <source>
        <strain evidence="2">DAOM197198w</strain>
    </source>
</reference>
<accession>A0A015JK11</accession>
<protein>
    <submittedName>
        <fullName evidence="1">Uncharacterized protein</fullName>
    </submittedName>
</protein>
<dbReference type="EMBL" id="JEMT01016777">
    <property type="protein sequence ID" value="EXX69832.1"/>
    <property type="molecule type" value="Genomic_DNA"/>
</dbReference>
<sequence length="85" mass="10065">MDYNKEKKLRYVKSGNKWFNAKRFRGKWDDMKYFNDKEAILLNLEDKTERELLKRLGRESKPQIVIVEGVDGTGKTTIVENVINN</sequence>
<dbReference type="InterPro" id="IPR027417">
    <property type="entry name" value="P-loop_NTPase"/>
</dbReference>
<evidence type="ECO:0000313" key="2">
    <source>
        <dbReference type="Proteomes" id="UP000022910"/>
    </source>
</evidence>
<evidence type="ECO:0000313" key="1">
    <source>
        <dbReference type="EMBL" id="EXX69832.1"/>
    </source>
</evidence>
<organism evidence="1 2">
    <name type="scientific">Rhizophagus irregularis (strain DAOM 197198w)</name>
    <name type="common">Glomus intraradices</name>
    <dbReference type="NCBI Taxonomy" id="1432141"/>
    <lineage>
        <taxon>Eukaryota</taxon>
        <taxon>Fungi</taxon>
        <taxon>Fungi incertae sedis</taxon>
        <taxon>Mucoromycota</taxon>
        <taxon>Glomeromycotina</taxon>
        <taxon>Glomeromycetes</taxon>
        <taxon>Glomerales</taxon>
        <taxon>Glomeraceae</taxon>
        <taxon>Rhizophagus</taxon>
    </lineage>
</organism>
<dbReference type="Proteomes" id="UP000022910">
    <property type="component" value="Unassembled WGS sequence"/>
</dbReference>